<dbReference type="Proteomes" id="UP000230423">
    <property type="component" value="Unassembled WGS sequence"/>
</dbReference>
<protein>
    <submittedName>
        <fullName evidence="6">Carbamoyl-phosphate synthase L chain protein</fullName>
    </submittedName>
</protein>
<keyword evidence="3" id="KW-0067">ATP-binding</keyword>
<keyword evidence="4" id="KW-0092">Biotin</keyword>
<evidence type="ECO:0000259" key="5">
    <source>
        <dbReference type="PROSITE" id="PS50979"/>
    </source>
</evidence>
<name>A0A2G9TGE2_TELCI</name>
<dbReference type="PANTHER" id="PTHR18866">
    <property type="entry name" value="CARBOXYLASE:PYRUVATE/ACETYL-COA/PROPIONYL-COA CARBOXYLASE"/>
    <property type="match status" value="1"/>
</dbReference>
<dbReference type="EMBL" id="KZ368122">
    <property type="protein sequence ID" value="PIO57036.1"/>
    <property type="molecule type" value="Genomic_DNA"/>
</dbReference>
<dbReference type="Pfam" id="PF00289">
    <property type="entry name" value="Biotin_carb_N"/>
    <property type="match status" value="2"/>
</dbReference>
<dbReference type="InterPro" id="IPR050856">
    <property type="entry name" value="Biotin_carboxylase_complex"/>
</dbReference>
<feature type="non-terminal residue" evidence="6">
    <location>
        <position position="1"/>
    </location>
</feature>
<evidence type="ECO:0000256" key="1">
    <source>
        <dbReference type="ARBA" id="ARBA00022598"/>
    </source>
</evidence>
<dbReference type="OrthoDB" id="196847at2759"/>
<dbReference type="InterPro" id="IPR016185">
    <property type="entry name" value="PreATP-grasp_dom_sf"/>
</dbReference>
<dbReference type="PROSITE" id="PS50979">
    <property type="entry name" value="BC"/>
    <property type="match status" value="1"/>
</dbReference>
<dbReference type="Gene3D" id="3.40.50.20">
    <property type="match status" value="2"/>
</dbReference>
<sequence length="96" mass="10827">VLVANRGEVAARIIRTLREMEIESIGIYTYEDRFTQHRLNNVDAIHPGHGFLAKRPEFAEKVVAAGMAYIGPKASVIQQMRYNLNARQCATKAKLK</sequence>
<dbReference type="PANTHER" id="PTHR18866:SF33">
    <property type="entry name" value="METHYLCROTONOYL-COA CARBOXYLASE SUBUNIT ALPHA, MITOCHONDRIAL-RELATED"/>
    <property type="match status" value="1"/>
</dbReference>
<accession>A0A2G9TGE2</accession>
<evidence type="ECO:0000313" key="6">
    <source>
        <dbReference type="EMBL" id="PIO57036.1"/>
    </source>
</evidence>
<dbReference type="AlphaFoldDB" id="A0A2G9TGE2"/>
<keyword evidence="7" id="KW-1185">Reference proteome</keyword>
<dbReference type="InterPro" id="IPR005481">
    <property type="entry name" value="BC-like_N"/>
</dbReference>
<keyword evidence="2" id="KW-0547">Nucleotide-binding</keyword>
<evidence type="ECO:0000256" key="3">
    <source>
        <dbReference type="ARBA" id="ARBA00022840"/>
    </source>
</evidence>
<evidence type="ECO:0000313" key="7">
    <source>
        <dbReference type="Proteomes" id="UP000230423"/>
    </source>
</evidence>
<reference evidence="6 7" key="1">
    <citation type="submission" date="2015-09" db="EMBL/GenBank/DDBJ databases">
        <title>Draft genome of the parasitic nematode Teladorsagia circumcincta isolate WARC Sus (inbred).</title>
        <authorList>
            <person name="Mitreva M."/>
        </authorList>
    </citation>
    <scope>NUCLEOTIDE SEQUENCE [LARGE SCALE GENOMIC DNA]</scope>
    <source>
        <strain evidence="6 7">S</strain>
    </source>
</reference>
<gene>
    <name evidence="6" type="ORF">TELCIR_21562</name>
</gene>
<evidence type="ECO:0000256" key="4">
    <source>
        <dbReference type="ARBA" id="ARBA00023267"/>
    </source>
</evidence>
<dbReference type="InterPro" id="IPR011764">
    <property type="entry name" value="Biotin_carboxylation_dom"/>
</dbReference>
<proteinExistence type="predicted"/>
<keyword evidence="1" id="KW-0436">Ligase</keyword>
<dbReference type="GO" id="GO:0016874">
    <property type="term" value="F:ligase activity"/>
    <property type="evidence" value="ECO:0007669"/>
    <property type="project" value="UniProtKB-KW"/>
</dbReference>
<dbReference type="GO" id="GO:0005524">
    <property type="term" value="F:ATP binding"/>
    <property type="evidence" value="ECO:0007669"/>
    <property type="project" value="UniProtKB-KW"/>
</dbReference>
<evidence type="ECO:0000256" key="2">
    <source>
        <dbReference type="ARBA" id="ARBA00022741"/>
    </source>
</evidence>
<dbReference type="SUPFAM" id="SSF52440">
    <property type="entry name" value="PreATP-grasp domain"/>
    <property type="match status" value="1"/>
</dbReference>
<organism evidence="6 7">
    <name type="scientific">Teladorsagia circumcincta</name>
    <name type="common">Brown stomach worm</name>
    <name type="synonym">Ostertagia circumcincta</name>
    <dbReference type="NCBI Taxonomy" id="45464"/>
    <lineage>
        <taxon>Eukaryota</taxon>
        <taxon>Metazoa</taxon>
        <taxon>Ecdysozoa</taxon>
        <taxon>Nematoda</taxon>
        <taxon>Chromadorea</taxon>
        <taxon>Rhabditida</taxon>
        <taxon>Rhabditina</taxon>
        <taxon>Rhabditomorpha</taxon>
        <taxon>Strongyloidea</taxon>
        <taxon>Trichostrongylidae</taxon>
        <taxon>Teladorsagia</taxon>
    </lineage>
</organism>
<feature type="domain" description="Biotin carboxylation" evidence="5">
    <location>
        <begin position="1"/>
        <end position="96"/>
    </location>
</feature>
<feature type="non-terminal residue" evidence="6">
    <location>
        <position position="96"/>
    </location>
</feature>